<name>A0ABP8LFX2_9BACT</name>
<evidence type="ECO:0008006" key="3">
    <source>
        <dbReference type="Google" id="ProtNLM"/>
    </source>
</evidence>
<sequence length="51" mass="5963">MGLLYSYFESKEELLREIFNRGNRDIEASLSVPWHDTAETTNHGTLEQHIL</sequence>
<gene>
    <name evidence="1" type="ORF">GCM10023188_10950</name>
</gene>
<accession>A0ABP8LFX2</accession>
<evidence type="ECO:0000313" key="2">
    <source>
        <dbReference type="Proteomes" id="UP001500552"/>
    </source>
</evidence>
<dbReference type="Proteomes" id="UP001500552">
    <property type="component" value="Unassembled WGS sequence"/>
</dbReference>
<dbReference type="Gene3D" id="1.10.357.10">
    <property type="entry name" value="Tetracycline Repressor, domain 2"/>
    <property type="match status" value="1"/>
</dbReference>
<organism evidence="1 2">
    <name type="scientific">Pontibacter saemangeumensis</name>
    <dbReference type="NCBI Taxonomy" id="1084525"/>
    <lineage>
        <taxon>Bacteria</taxon>
        <taxon>Pseudomonadati</taxon>
        <taxon>Bacteroidota</taxon>
        <taxon>Cytophagia</taxon>
        <taxon>Cytophagales</taxon>
        <taxon>Hymenobacteraceae</taxon>
        <taxon>Pontibacter</taxon>
    </lineage>
</organism>
<evidence type="ECO:0000313" key="1">
    <source>
        <dbReference type="EMBL" id="GAA4427626.1"/>
    </source>
</evidence>
<reference evidence="2" key="1">
    <citation type="journal article" date="2019" name="Int. J. Syst. Evol. Microbiol.">
        <title>The Global Catalogue of Microorganisms (GCM) 10K type strain sequencing project: providing services to taxonomists for standard genome sequencing and annotation.</title>
        <authorList>
            <consortium name="The Broad Institute Genomics Platform"/>
            <consortium name="The Broad Institute Genome Sequencing Center for Infectious Disease"/>
            <person name="Wu L."/>
            <person name="Ma J."/>
        </authorList>
    </citation>
    <scope>NUCLEOTIDE SEQUENCE [LARGE SCALE GENOMIC DNA]</scope>
    <source>
        <strain evidence="2">JCM 17926</strain>
    </source>
</reference>
<protein>
    <recommendedName>
        <fullName evidence="3">Transcriptional regulator, TetR family</fullName>
    </recommendedName>
</protein>
<keyword evidence="2" id="KW-1185">Reference proteome</keyword>
<dbReference type="RefSeq" id="WP_345157615.1">
    <property type="nucleotide sequence ID" value="NZ_BAABHC010000004.1"/>
</dbReference>
<comment type="caution">
    <text evidence="1">The sequence shown here is derived from an EMBL/GenBank/DDBJ whole genome shotgun (WGS) entry which is preliminary data.</text>
</comment>
<proteinExistence type="predicted"/>
<dbReference type="EMBL" id="BAABHC010000004">
    <property type="protein sequence ID" value="GAA4427626.1"/>
    <property type="molecule type" value="Genomic_DNA"/>
</dbReference>